<organism evidence="2 3">
    <name type="scientific">Marinomonas phaeophyticola</name>
    <dbReference type="NCBI Taxonomy" id="3004091"/>
    <lineage>
        <taxon>Bacteria</taxon>
        <taxon>Pseudomonadati</taxon>
        <taxon>Pseudomonadota</taxon>
        <taxon>Gammaproteobacteria</taxon>
        <taxon>Oceanospirillales</taxon>
        <taxon>Oceanospirillaceae</taxon>
        <taxon>Marinomonas</taxon>
    </lineage>
</organism>
<accession>A0ABT4JS43</accession>
<dbReference type="EMBL" id="JAPUBN010000011">
    <property type="protein sequence ID" value="MCZ2721212.1"/>
    <property type="molecule type" value="Genomic_DNA"/>
</dbReference>
<dbReference type="Proteomes" id="UP001149719">
    <property type="component" value="Unassembled WGS sequence"/>
</dbReference>
<keyword evidence="3" id="KW-1185">Reference proteome</keyword>
<dbReference type="Gene3D" id="3.40.630.30">
    <property type="match status" value="1"/>
</dbReference>
<dbReference type="PANTHER" id="PTHR43415:SF3">
    <property type="entry name" value="GNAT-FAMILY ACETYLTRANSFERASE"/>
    <property type="match status" value="1"/>
</dbReference>
<dbReference type="SUPFAM" id="SSF55729">
    <property type="entry name" value="Acyl-CoA N-acyltransferases (Nat)"/>
    <property type="match status" value="1"/>
</dbReference>
<reference evidence="2" key="1">
    <citation type="submission" date="2022-12" db="EMBL/GenBank/DDBJ databases">
        <title>Marinomonas 15G1-11 sp. nov, isolated from marine algae.</title>
        <authorList>
            <person name="Butt M."/>
            <person name="Choi D.G."/>
            <person name="Kim J.M."/>
            <person name="Lee J.K."/>
            <person name="Baek J.H."/>
            <person name="Jeon C.O."/>
        </authorList>
    </citation>
    <scope>NUCLEOTIDE SEQUENCE</scope>
    <source>
        <strain evidence="2">15G1-11</strain>
    </source>
</reference>
<dbReference type="PROSITE" id="PS51186">
    <property type="entry name" value="GNAT"/>
    <property type="match status" value="1"/>
</dbReference>
<dbReference type="PANTHER" id="PTHR43415">
    <property type="entry name" value="SPERMIDINE N(1)-ACETYLTRANSFERASE"/>
    <property type="match status" value="1"/>
</dbReference>
<sequence length="158" mass="17483">MIKSKRFTLKRLTEEDASNRYLGWFEESNTSAFISYTSSSVKALKDYITTKNADPTCLLLGIFADEEHIGNIKYEPIDLVSKSATMGILLGETQWRGKGVAAEVISASANFLAANHGVECILLGVDKSNIPAINAYKKIGFEITEQTEHGLFMRKSLQ</sequence>
<dbReference type="InterPro" id="IPR016181">
    <property type="entry name" value="Acyl_CoA_acyltransferase"/>
</dbReference>
<dbReference type="Pfam" id="PF13302">
    <property type="entry name" value="Acetyltransf_3"/>
    <property type="match status" value="1"/>
</dbReference>
<proteinExistence type="predicted"/>
<dbReference type="InterPro" id="IPR000182">
    <property type="entry name" value="GNAT_dom"/>
</dbReference>
<feature type="domain" description="N-acetyltransferase" evidence="1">
    <location>
        <begin position="7"/>
        <end position="158"/>
    </location>
</feature>
<evidence type="ECO:0000313" key="3">
    <source>
        <dbReference type="Proteomes" id="UP001149719"/>
    </source>
</evidence>
<dbReference type="RefSeq" id="WP_269123788.1">
    <property type="nucleotide sequence ID" value="NZ_JAPUBN010000011.1"/>
</dbReference>
<protein>
    <submittedName>
        <fullName evidence="2">GNAT family N-acetyltransferase</fullName>
    </submittedName>
</protein>
<evidence type="ECO:0000313" key="2">
    <source>
        <dbReference type="EMBL" id="MCZ2721212.1"/>
    </source>
</evidence>
<evidence type="ECO:0000259" key="1">
    <source>
        <dbReference type="PROSITE" id="PS51186"/>
    </source>
</evidence>
<name>A0ABT4JS43_9GAMM</name>
<gene>
    <name evidence="2" type="ORF">O1D97_05995</name>
</gene>
<comment type="caution">
    <text evidence="2">The sequence shown here is derived from an EMBL/GenBank/DDBJ whole genome shotgun (WGS) entry which is preliminary data.</text>
</comment>